<proteinExistence type="inferred from homology"/>
<sequence length="187" mass="21497">MSNLSNAEECLITSVKRTRCNKQIRAQEVRVIGEDGKQVGILPLAEALQYAESQGVDLVEVSPDASPPVCRVMDFGKYKYELQKKQQEGRKKQTLIQLKEIKFRPKTDDHDFETKLKHIRRFLEAGDKCKVTVAFRGREMMHRDRGEKVLKRVLEILGDEVKIDQHPSMEGRTMNMVLASVEKKKQA</sequence>
<dbReference type="FunFam" id="3.30.110.10:FF:000001">
    <property type="entry name" value="Translation initiation factor IF-3"/>
    <property type="match status" value="1"/>
</dbReference>
<dbReference type="GO" id="GO:0032790">
    <property type="term" value="P:ribosome disassembly"/>
    <property type="evidence" value="ECO:0007669"/>
    <property type="project" value="TreeGrafter"/>
</dbReference>
<dbReference type="EMBL" id="FMXO01000009">
    <property type="protein sequence ID" value="SDB36983.1"/>
    <property type="molecule type" value="Genomic_DNA"/>
</dbReference>
<evidence type="ECO:0000256" key="6">
    <source>
        <dbReference type="RuleBase" id="RU000646"/>
    </source>
</evidence>
<evidence type="ECO:0000256" key="4">
    <source>
        <dbReference type="HAMAP-Rule" id="MF_00080"/>
    </source>
</evidence>
<evidence type="ECO:0000256" key="1">
    <source>
        <dbReference type="ARBA" id="ARBA00005439"/>
    </source>
</evidence>
<feature type="domain" description="Translation initiation factor 3 C-terminal" evidence="7">
    <location>
        <begin position="96"/>
        <end position="179"/>
    </location>
</feature>
<dbReference type="InterPro" id="IPR019814">
    <property type="entry name" value="Translation_initiation_fac_3_N"/>
</dbReference>
<keyword evidence="2 4" id="KW-0396">Initiation factor</keyword>
<dbReference type="GO" id="GO:0003743">
    <property type="term" value="F:translation initiation factor activity"/>
    <property type="evidence" value="ECO:0007669"/>
    <property type="project" value="UniProtKB-UniRule"/>
</dbReference>
<dbReference type="PANTHER" id="PTHR10938:SF0">
    <property type="entry name" value="TRANSLATION INITIATION FACTOR IF-3, MITOCHONDRIAL"/>
    <property type="match status" value="1"/>
</dbReference>
<dbReference type="Pfam" id="PF05198">
    <property type="entry name" value="IF3_N"/>
    <property type="match status" value="1"/>
</dbReference>
<evidence type="ECO:0000313" key="9">
    <source>
        <dbReference type="EMBL" id="SDB36983.1"/>
    </source>
</evidence>
<dbReference type="SUPFAM" id="SSF55200">
    <property type="entry name" value="Translation initiation factor IF3, C-terminal domain"/>
    <property type="match status" value="1"/>
</dbReference>
<dbReference type="InterPro" id="IPR001288">
    <property type="entry name" value="Translation_initiation_fac_3"/>
</dbReference>
<keyword evidence="3 4" id="KW-0648">Protein biosynthesis</keyword>
<feature type="domain" description="Translation initiation factor 3 N-terminal" evidence="8">
    <location>
        <begin position="21"/>
        <end position="88"/>
    </location>
</feature>
<keyword evidence="10" id="KW-1185">Reference proteome</keyword>
<protein>
    <recommendedName>
        <fullName evidence="4 5">Translation initiation factor IF-3</fullName>
    </recommendedName>
</protein>
<dbReference type="SUPFAM" id="SSF54364">
    <property type="entry name" value="Translation initiation factor IF3, N-terminal domain"/>
    <property type="match status" value="1"/>
</dbReference>
<comment type="function">
    <text evidence="4 6">IF-3 binds to the 30S ribosomal subunit and shifts the equilibrium between 70S ribosomes and their 50S and 30S subunits in favor of the free subunits, thus enhancing the availability of 30S subunits on which protein synthesis initiation begins.</text>
</comment>
<dbReference type="InterPro" id="IPR036787">
    <property type="entry name" value="T_IF-3_N_sf"/>
</dbReference>
<keyword evidence="4" id="KW-0963">Cytoplasm</keyword>
<dbReference type="Gene3D" id="3.10.20.80">
    <property type="entry name" value="Translation initiation factor 3 (IF-3), N-terminal domain"/>
    <property type="match status" value="1"/>
</dbReference>
<name>A0A1G6CVM8_9BACT</name>
<dbReference type="AlphaFoldDB" id="A0A1G6CVM8"/>
<reference evidence="9 10" key="1">
    <citation type="submission" date="2016-10" db="EMBL/GenBank/DDBJ databases">
        <authorList>
            <person name="de Groot N.N."/>
        </authorList>
    </citation>
    <scope>NUCLEOTIDE SEQUENCE [LARGE SCALE GENOMIC DNA]</scope>
    <source>
        <strain evidence="9 10">ASO4-2</strain>
    </source>
</reference>
<dbReference type="GO" id="GO:0043022">
    <property type="term" value="F:ribosome binding"/>
    <property type="evidence" value="ECO:0007669"/>
    <property type="project" value="UniProtKB-ARBA"/>
</dbReference>
<dbReference type="NCBIfam" id="TIGR00168">
    <property type="entry name" value="infC"/>
    <property type="match status" value="1"/>
</dbReference>
<dbReference type="GO" id="GO:0005829">
    <property type="term" value="C:cytosol"/>
    <property type="evidence" value="ECO:0007669"/>
    <property type="project" value="TreeGrafter"/>
</dbReference>
<evidence type="ECO:0000256" key="5">
    <source>
        <dbReference type="NCBIfam" id="TIGR00168"/>
    </source>
</evidence>
<dbReference type="HAMAP" id="MF_00080">
    <property type="entry name" value="IF_3"/>
    <property type="match status" value="1"/>
</dbReference>
<dbReference type="Gene3D" id="3.30.110.10">
    <property type="entry name" value="Translation initiation factor 3 (IF-3), C-terminal domain"/>
    <property type="match status" value="1"/>
</dbReference>
<gene>
    <name evidence="4" type="primary">infC</name>
    <name evidence="9" type="ORF">SAMN05660653_01763</name>
</gene>
<comment type="subunit">
    <text evidence="4 6">Monomer.</text>
</comment>
<dbReference type="FunFam" id="3.10.20.80:FF:000001">
    <property type="entry name" value="Translation initiation factor IF-3"/>
    <property type="match status" value="1"/>
</dbReference>
<dbReference type="Proteomes" id="UP000198771">
    <property type="component" value="Unassembled WGS sequence"/>
</dbReference>
<evidence type="ECO:0000259" key="8">
    <source>
        <dbReference type="Pfam" id="PF05198"/>
    </source>
</evidence>
<evidence type="ECO:0000313" key="10">
    <source>
        <dbReference type="Proteomes" id="UP000198771"/>
    </source>
</evidence>
<organism evidence="9 10">
    <name type="scientific">Desulfonatronum thiosulfatophilum</name>
    <dbReference type="NCBI Taxonomy" id="617002"/>
    <lineage>
        <taxon>Bacteria</taxon>
        <taxon>Pseudomonadati</taxon>
        <taxon>Thermodesulfobacteriota</taxon>
        <taxon>Desulfovibrionia</taxon>
        <taxon>Desulfovibrionales</taxon>
        <taxon>Desulfonatronaceae</taxon>
        <taxon>Desulfonatronum</taxon>
    </lineage>
</organism>
<dbReference type="Pfam" id="PF00707">
    <property type="entry name" value="IF3_C"/>
    <property type="match status" value="1"/>
</dbReference>
<dbReference type="GO" id="GO:0016020">
    <property type="term" value="C:membrane"/>
    <property type="evidence" value="ECO:0007669"/>
    <property type="project" value="TreeGrafter"/>
</dbReference>
<comment type="similarity">
    <text evidence="1 4 6">Belongs to the IF-3 family.</text>
</comment>
<dbReference type="InterPro" id="IPR036788">
    <property type="entry name" value="T_IF-3_C_sf"/>
</dbReference>
<evidence type="ECO:0000256" key="2">
    <source>
        <dbReference type="ARBA" id="ARBA00022540"/>
    </source>
</evidence>
<comment type="subcellular location">
    <subcellularLocation>
        <location evidence="4 6">Cytoplasm</location>
    </subcellularLocation>
</comment>
<dbReference type="PROSITE" id="PS00938">
    <property type="entry name" value="IF3"/>
    <property type="match status" value="1"/>
</dbReference>
<evidence type="ECO:0000256" key="3">
    <source>
        <dbReference type="ARBA" id="ARBA00022917"/>
    </source>
</evidence>
<dbReference type="STRING" id="617002.SAMN05660653_01763"/>
<evidence type="ECO:0000259" key="7">
    <source>
        <dbReference type="Pfam" id="PF00707"/>
    </source>
</evidence>
<dbReference type="InterPro" id="IPR019813">
    <property type="entry name" value="Translation_initiation_fac3_CS"/>
</dbReference>
<dbReference type="PANTHER" id="PTHR10938">
    <property type="entry name" value="TRANSLATION INITIATION FACTOR IF-3"/>
    <property type="match status" value="1"/>
</dbReference>
<dbReference type="InterPro" id="IPR019815">
    <property type="entry name" value="Translation_initiation_fac_3_C"/>
</dbReference>
<accession>A0A1G6CVM8</accession>